<dbReference type="WBParaSite" id="SVE_0381500.1">
    <property type="protein sequence ID" value="SVE_0381500.1"/>
    <property type="gene ID" value="SVE_0381500"/>
</dbReference>
<organism evidence="1 2">
    <name type="scientific">Strongyloides venezuelensis</name>
    <name type="common">Threadworm</name>
    <dbReference type="NCBI Taxonomy" id="75913"/>
    <lineage>
        <taxon>Eukaryota</taxon>
        <taxon>Metazoa</taxon>
        <taxon>Ecdysozoa</taxon>
        <taxon>Nematoda</taxon>
        <taxon>Chromadorea</taxon>
        <taxon>Rhabditida</taxon>
        <taxon>Tylenchina</taxon>
        <taxon>Panagrolaimomorpha</taxon>
        <taxon>Strongyloidoidea</taxon>
        <taxon>Strongyloididae</taxon>
        <taxon>Strongyloides</taxon>
    </lineage>
</organism>
<dbReference type="InterPro" id="IPR043502">
    <property type="entry name" value="DNA/RNA_pol_sf"/>
</dbReference>
<evidence type="ECO:0000313" key="2">
    <source>
        <dbReference type="WBParaSite" id="SVE_0381500.1"/>
    </source>
</evidence>
<proteinExistence type="predicted"/>
<evidence type="ECO:0000313" key="1">
    <source>
        <dbReference type="Proteomes" id="UP000035680"/>
    </source>
</evidence>
<sequence length="153" mass="16857">MILSSNVPLTFTLDCGARYNYISSDVLSTLKIKFPPPTDMFVVGFNGLPVKIESIINLNLTINEIITTAFIPKSTYISRDILPDVIDHVEEQVSEGNLSEVSAPKVYSSVTIVKKPDGNIRICLSATNINEHIVKIPNALDNVHTLLYNANIN</sequence>
<reference evidence="2" key="2">
    <citation type="submission" date="2015-08" db="UniProtKB">
        <authorList>
            <consortium name="WormBaseParasite"/>
        </authorList>
    </citation>
    <scope>IDENTIFICATION</scope>
</reference>
<protein>
    <submittedName>
        <fullName evidence="2">Reverse transcriptase domain-containing protein</fullName>
    </submittedName>
</protein>
<dbReference type="Proteomes" id="UP000035680">
    <property type="component" value="Unassembled WGS sequence"/>
</dbReference>
<name>A0A0K0F4S5_STRVS</name>
<dbReference type="SUPFAM" id="SSF56672">
    <property type="entry name" value="DNA/RNA polymerases"/>
    <property type="match status" value="1"/>
</dbReference>
<dbReference type="AlphaFoldDB" id="A0A0K0F4S5"/>
<accession>A0A0K0F4S5</accession>
<reference evidence="1" key="1">
    <citation type="submission" date="2014-07" db="EMBL/GenBank/DDBJ databases">
        <authorList>
            <person name="Martin A.A"/>
            <person name="De Silva N."/>
        </authorList>
    </citation>
    <scope>NUCLEOTIDE SEQUENCE</scope>
</reference>
<dbReference type="Gene3D" id="3.10.10.10">
    <property type="entry name" value="HIV Type 1 Reverse Transcriptase, subunit A, domain 1"/>
    <property type="match status" value="1"/>
</dbReference>
<keyword evidence="1" id="KW-1185">Reference proteome</keyword>